<accession>A0A3B0Y0E2</accession>
<organism evidence="1">
    <name type="scientific">hydrothermal vent metagenome</name>
    <dbReference type="NCBI Taxonomy" id="652676"/>
    <lineage>
        <taxon>unclassified sequences</taxon>
        <taxon>metagenomes</taxon>
        <taxon>ecological metagenomes</taxon>
    </lineage>
</organism>
<name>A0A3B0Y0E2_9ZZZZ</name>
<dbReference type="EMBL" id="UOFI01000199">
    <property type="protein sequence ID" value="VAW70450.1"/>
    <property type="molecule type" value="Genomic_DNA"/>
</dbReference>
<evidence type="ECO:0008006" key="2">
    <source>
        <dbReference type="Google" id="ProtNLM"/>
    </source>
</evidence>
<proteinExistence type="predicted"/>
<gene>
    <name evidence="1" type="ORF">MNBD_GAMMA09-2141</name>
</gene>
<protein>
    <recommendedName>
        <fullName evidence="2">PilZ domain-containing protein</fullName>
    </recommendedName>
</protein>
<evidence type="ECO:0000313" key="1">
    <source>
        <dbReference type="EMBL" id="VAW70450.1"/>
    </source>
</evidence>
<sequence length="130" mass="14997">MNKIARLFFNKKSEEHFISAQGTEVKILFSSENPSLLGKTVKTTAIEMSPKSIRLEVLHPIEINSVLDISVKLDSSDRRYNLTGNVRWRLPSSKGQFHIILILRERMDIRSDLKAWKANFGQNFEYSKMA</sequence>
<reference evidence="1" key="1">
    <citation type="submission" date="2018-06" db="EMBL/GenBank/DDBJ databases">
        <authorList>
            <person name="Zhirakovskaya E."/>
        </authorList>
    </citation>
    <scope>NUCLEOTIDE SEQUENCE</scope>
</reference>
<dbReference type="AlphaFoldDB" id="A0A3B0Y0E2"/>